<evidence type="ECO:0000313" key="3">
    <source>
        <dbReference type="EMBL" id="PPQ70912.1"/>
    </source>
</evidence>
<evidence type="ECO:0000259" key="2">
    <source>
        <dbReference type="Pfam" id="PF20236"/>
    </source>
</evidence>
<feature type="region of interest" description="Disordered" evidence="1">
    <location>
        <begin position="192"/>
        <end position="225"/>
    </location>
</feature>
<dbReference type="OrthoDB" id="2798132at2759"/>
<dbReference type="Proteomes" id="UP000284842">
    <property type="component" value="Unassembled WGS sequence"/>
</dbReference>
<reference evidence="3 4" key="1">
    <citation type="journal article" date="2018" name="Evol. Lett.">
        <title>Horizontal gene cluster transfer increased hallucinogenic mushroom diversity.</title>
        <authorList>
            <person name="Reynolds H.T."/>
            <person name="Vijayakumar V."/>
            <person name="Gluck-Thaler E."/>
            <person name="Korotkin H.B."/>
            <person name="Matheny P.B."/>
            <person name="Slot J.C."/>
        </authorList>
    </citation>
    <scope>NUCLEOTIDE SEQUENCE [LARGE SCALE GENOMIC DNA]</scope>
    <source>
        <strain evidence="3 4">2629</strain>
    </source>
</reference>
<name>A0A409VXA6_9AGAR</name>
<evidence type="ECO:0000313" key="4">
    <source>
        <dbReference type="Proteomes" id="UP000284842"/>
    </source>
</evidence>
<keyword evidence="4" id="KW-1185">Reference proteome</keyword>
<dbReference type="Pfam" id="PF20236">
    <property type="entry name" value="DUF6593"/>
    <property type="match status" value="1"/>
</dbReference>
<feature type="domain" description="DUF6593" evidence="2">
    <location>
        <begin position="8"/>
        <end position="179"/>
    </location>
</feature>
<sequence>MDLYFVPNDIEYTTLFSANGVPHYRIRTLVNNKGPRVTLILRPSQESSFDTLIAEIEWKDWDTPGIIRSPLFSGAGQEMGMAGVGLKAVRYLYKRHRFSPSRYFVGDDAIEYRWKMMKEHGCMLTQADTRAEVACSMNVLSSEGFFAGENKEVLRIQPCSVDIDLIILTFVMMEIKRRRKYGGTFVEEALHDEEPQGECDGGGSGEGEGDVGADVGEVSTMVGEL</sequence>
<gene>
    <name evidence="3" type="ORF">CVT24_009974</name>
</gene>
<dbReference type="AlphaFoldDB" id="A0A409VXA6"/>
<dbReference type="InParanoid" id="A0A409VXA6"/>
<comment type="caution">
    <text evidence="3">The sequence shown here is derived from an EMBL/GenBank/DDBJ whole genome shotgun (WGS) entry which is preliminary data.</text>
</comment>
<accession>A0A409VXA6</accession>
<dbReference type="EMBL" id="NHTK01005935">
    <property type="protein sequence ID" value="PPQ70912.1"/>
    <property type="molecule type" value="Genomic_DNA"/>
</dbReference>
<dbReference type="InterPro" id="IPR046528">
    <property type="entry name" value="DUF6593"/>
</dbReference>
<proteinExistence type="predicted"/>
<organism evidence="3 4">
    <name type="scientific">Panaeolus cyanescens</name>
    <dbReference type="NCBI Taxonomy" id="181874"/>
    <lineage>
        <taxon>Eukaryota</taxon>
        <taxon>Fungi</taxon>
        <taxon>Dikarya</taxon>
        <taxon>Basidiomycota</taxon>
        <taxon>Agaricomycotina</taxon>
        <taxon>Agaricomycetes</taxon>
        <taxon>Agaricomycetidae</taxon>
        <taxon>Agaricales</taxon>
        <taxon>Agaricineae</taxon>
        <taxon>Galeropsidaceae</taxon>
        <taxon>Panaeolus</taxon>
    </lineage>
</organism>
<protein>
    <recommendedName>
        <fullName evidence="2">DUF6593 domain-containing protein</fullName>
    </recommendedName>
</protein>
<evidence type="ECO:0000256" key="1">
    <source>
        <dbReference type="SAM" id="MobiDB-lite"/>
    </source>
</evidence>